<evidence type="ECO:0000259" key="1">
    <source>
        <dbReference type="PROSITE" id="PS50181"/>
    </source>
</evidence>
<dbReference type="Gramene" id="TraesCS7B03G1112700.1">
    <property type="protein sequence ID" value="TraesCS7B03G1112700.1.CDS1"/>
    <property type="gene ID" value="TraesCS7B03G1112700"/>
</dbReference>
<dbReference type="PANTHER" id="PTHR31672">
    <property type="entry name" value="BNACNNG10540D PROTEIN"/>
    <property type="match status" value="1"/>
</dbReference>
<dbReference type="NCBIfam" id="TIGR01640">
    <property type="entry name" value="F_box_assoc_1"/>
    <property type="match status" value="1"/>
</dbReference>
<dbReference type="SUPFAM" id="SSF81383">
    <property type="entry name" value="F-box domain"/>
    <property type="match status" value="1"/>
</dbReference>
<dbReference type="PROSITE" id="PS50181">
    <property type="entry name" value="FBOX"/>
    <property type="match status" value="1"/>
</dbReference>
<dbReference type="GeneID" id="123157182"/>
<dbReference type="EnsemblPlants" id="TraesCS7B02G412900.1">
    <property type="protein sequence ID" value="TraesCS7B02G412900.1.cds1"/>
    <property type="gene ID" value="TraesCS7B02G412900"/>
</dbReference>
<dbReference type="InterPro" id="IPR017451">
    <property type="entry name" value="F-box-assoc_interact_dom"/>
</dbReference>
<dbReference type="AlphaFoldDB" id="A0A3B6STK9"/>
<gene>
    <name evidence="2" type="primary">LOC123157182</name>
</gene>
<evidence type="ECO:0000313" key="2">
    <source>
        <dbReference type="EnsemblPlants" id="TraesCS7B02G412900.1.cds1"/>
    </source>
</evidence>
<dbReference type="Proteomes" id="UP000019116">
    <property type="component" value="Chromosome 7B"/>
</dbReference>
<feature type="domain" description="F-box" evidence="1">
    <location>
        <begin position="7"/>
        <end position="54"/>
    </location>
</feature>
<dbReference type="OMA" id="QNTIRHR"/>
<dbReference type="STRING" id="4565.A0A3B6STK9"/>
<name>A0A3B6STK9_WHEAT</name>
<dbReference type="PANTHER" id="PTHR31672:SF2">
    <property type="entry name" value="F-BOX DOMAIN-CONTAINING PROTEIN"/>
    <property type="match status" value="1"/>
</dbReference>
<dbReference type="Pfam" id="PF08268">
    <property type="entry name" value="FBA_3"/>
    <property type="match status" value="1"/>
</dbReference>
<dbReference type="SMART" id="SM00256">
    <property type="entry name" value="FBOX"/>
    <property type="match status" value="1"/>
</dbReference>
<dbReference type="OrthoDB" id="1306079at2759"/>
<reference evidence="2" key="2">
    <citation type="submission" date="2018-10" db="UniProtKB">
        <authorList>
            <consortium name="EnsemblPlants"/>
        </authorList>
    </citation>
    <scope>IDENTIFICATION</scope>
</reference>
<accession>A0A3B6STK9</accession>
<reference evidence="2" key="1">
    <citation type="submission" date="2018-08" db="EMBL/GenBank/DDBJ databases">
        <authorList>
            <person name="Rossello M."/>
        </authorList>
    </citation>
    <scope>NUCLEOTIDE SEQUENCE [LARGE SCALE GENOMIC DNA]</scope>
    <source>
        <strain evidence="2">cv. Chinese Spring</strain>
    </source>
</reference>
<dbReference type="Gramene" id="TraesCS7B02G412900.1">
    <property type="protein sequence ID" value="TraesCS7B02G412900.1.cds1"/>
    <property type="gene ID" value="TraesCS7B02G412900"/>
</dbReference>
<dbReference type="Pfam" id="PF00646">
    <property type="entry name" value="F-box"/>
    <property type="match status" value="1"/>
</dbReference>
<dbReference type="InterPro" id="IPR001810">
    <property type="entry name" value="F-box_dom"/>
</dbReference>
<proteinExistence type="predicted"/>
<dbReference type="KEGG" id="taes:123157182"/>
<dbReference type="RefSeq" id="XP_044431371.1">
    <property type="nucleotide sequence ID" value="XM_044575436.1"/>
</dbReference>
<organism evidence="2">
    <name type="scientific">Triticum aestivum</name>
    <name type="common">Wheat</name>
    <dbReference type="NCBI Taxonomy" id="4565"/>
    <lineage>
        <taxon>Eukaryota</taxon>
        <taxon>Viridiplantae</taxon>
        <taxon>Streptophyta</taxon>
        <taxon>Embryophyta</taxon>
        <taxon>Tracheophyta</taxon>
        <taxon>Spermatophyta</taxon>
        <taxon>Magnoliopsida</taxon>
        <taxon>Liliopsida</taxon>
        <taxon>Poales</taxon>
        <taxon>Poaceae</taxon>
        <taxon>BOP clade</taxon>
        <taxon>Pooideae</taxon>
        <taxon>Triticodae</taxon>
        <taxon>Triticeae</taxon>
        <taxon>Triticinae</taxon>
        <taxon>Triticum</taxon>
    </lineage>
</organism>
<dbReference type="Gramene" id="TraesCLE_scaffold_003558_01G000100.1">
    <property type="protein sequence ID" value="TraesCLE_scaffold_003558_01G000100.1"/>
    <property type="gene ID" value="TraesCLE_scaffold_003558_01G000100"/>
</dbReference>
<dbReference type="InterPro" id="IPR036047">
    <property type="entry name" value="F-box-like_dom_sf"/>
</dbReference>
<keyword evidence="3" id="KW-1185">Reference proteome</keyword>
<protein>
    <recommendedName>
        <fullName evidence="1">F-box domain-containing protein</fullName>
    </recommendedName>
</protein>
<sequence>MPDRTGATMLEDLPEEMMHKILIRLPSKAVGRCRAVSTSWRSATSTPEFMLEHRRRQPSLPIVDGQGRPASYVVLGDAGAGTSNQELWPFLQDCRHRFKNSLKGSCDGFFIMYLWMRSHFFICNPVTRKSVVVPQPQGLNFVIGFYCHHPTGEYRVLWVSQSYDLSTSRLYILTVGSDKLRELIVRMQTVSSPSMEQKLLNELRMSSDHSPAVHHRGSLHWCLYDASDIMGDGGDIIVFNTEAESFGWMRSPAQPCPNRKLFDMKGTLACWASSTPSFTAIDVWVMQDYDAEIWAFMYRIELSTVEASRQLYLSSLKKKKKKKTPLDSTVQSFSDMAVINKCELLIMFNNKHVLRCDIDGKFLGSVNIGKSQYCVGLSQHRLQESIIAIPS</sequence>
<dbReference type="InterPro" id="IPR050796">
    <property type="entry name" value="SCF_F-box_component"/>
</dbReference>
<dbReference type="InterPro" id="IPR013187">
    <property type="entry name" value="F-box-assoc_dom_typ3"/>
</dbReference>
<evidence type="ECO:0000313" key="3">
    <source>
        <dbReference type="Proteomes" id="UP000019116"/>
    </source>
</evidence>
<dbReference type="Gene3D" id="1.20.1280.50">
    <property type="match status" value="1"/>
</dbReference>